<dbReference type="OrthoDB" id="9796962at2"/>
<keyword evidence="1" id="KW-0732">Signal</keyword>
<sequence length="159" mass="16978">MIFRTLTTLAAAMAFSMSAHAQEVRLNDLLIANPYARATAPNQPAGGAYVTIENKGKAGDKLIGASSPVAKSVEVHTMAMEGNVMKMREVGQLEIPASARVEMKPGDGYHLMLMGLRQPLKAGDSFPLTLVFEKAGKAEVKVKVQEKKDAGHGGMHHGH</sequence>
<comment type="caution">
    <text evidence="2">The sequence shown here is derived from an EMBL/GenBank/DDBJ whole genome shotgun (WGS) entry which is preliminary data.</text>
</comment>
<evidence type="ECO:0000313" key="3">
    <source>
        <dbReference type="Proteomes" id="UP000197535"/>
    </source>
</evidence>
<dbReference type="InterPro" id="IPR036182">
    <property type="entry name" value="PCuAC_sf"/>
</dbReference>
<dbReference type="AlphaFoldDB" id="A0A254TFV8"/>
<feature type="chain" id="PRO_5012038706" description="Copper chaperone PCu(A)C" evidence="1">
    <location>
        <begin position="22"/>
        <end position="159"/>
    </location>
</feature>
<dbReference type="InterPro" id="IPR007410">
    <property type="entry name" value="LpqE-like"/>
</dbReference>
<name>A0A254TFV8_9BURK</name>
<proteinExistence type="predicted"/>
<evidence type="ECO:0000313" key="2">
    <source>
        <dbReference type="EMBL" id="OWW21510.1"/>
    </source>
</evidence>
<protein>
    <recommendedName>
        <fullName evidence="4">Copper chaperone PCu(A)C</fullName>
    </recommendedName>
</protein>
<gene>
    <name evidence="2" type="ORF">AYR66_20480</name>
</gene>
<dbReference type="RefSeq" id="WP_088708362.1">
    <property type="nucleotide sequence ID" value="NZ_LSTO01000001.1"/>
</dbReference>
<dbReference type="SUPFAM" id="SSF110087">
    <property type="entry name" value="DR1885-like metal-binding protein"/>
    <property type="match status" value="1"/>
</dbReference>
<dbReference type="Gene3D" id="2.60.40.1890">
    <property type="entry name" value="PCu(A)C copper chaperone"/>
    <property type="match status" value="1"/>
</dbReference>
<dbReference type="PANTHER" id="PTHR36302">
    <property type="entry name" value="BLR7088 PROTEIN"/>
    <property type="match status" value="1"/>
</dbReference>
<evidence type="ECO:0008006" key="4">
    <source>
        <dbReference type="Google" id="ProtNLM"/>
    </source>
</evidence>
<evidence type="ECO:0000256" key="1">
    <source>
        <dbReference type="SAM" id="SignalP"/>
    </source>
</evidence>
<feature type="signal peptide" evidence="1">
    <location>
        <begin position="1"/>
        <end position="21"/>
    </location>
</feature>
<organism evidence="2 3">
    <name type="scientific">Noviherbaspirillum denitrificans</name>
    <dbReference type="NCBI Taxonomy" id="1968433"/>
    <lineage>
        <taxon>Bacteria</taxon>
        <taxon>Pseudomonadati</taxon>
        <taxon>Pseudomonadota</taxon>
        <taxon>Betaproteobacteria</taxon>
        <taxon>Burkholderiales</taxon>
        <taxon>Oxalobacteraceae</taxon>
        <taxon>Noviherbaspirillum</taxon>
    </lineage>
</organism>
<dbReference type="Pfam" id="PF04314">
    <property type="entry name" value="PCuAC"/>
    <property type="match status" value="1"/>
</dbReference>
<keyword evidence="3" id="KW-1185">Reference proteome</keyword>
<accession>A0A254TFV8</accession>
<dbReference type="EMBL" id="LSTO01000001">
    <property type="protein sequence ID" value="OWW21510.1"/>
    <property type="molecule type" value="Genomic_DNA"/>
</dbReference>
<dbReference type="Proteomes" id="UP000197535">
    <property type="component" value="Unassembled WGS sequence"/>
</dbReference>
<dbReference type="PANTHER" id="PTHR36302:SF1">
    <property type="entry name" value="COPPER CHAPERONE PCU(A)C"/>
    <property type="match status" value="1"/>
</dbReference>
<reference evidence="2 3" key="1">
    <citation type="submission" date="2016-02" db="EMBL/GenBank/DDBJ databases">
        <authorList>
            <person name="Wen L."/>
            <person name="He K."/>
            <person name="Yang H."/>
        </authorList>
    </citation>
    <scope>NUCLEOTIDE SEQUENCE [LARGE SCALE GENOMIC DNA]</scope>
    <source>
        <strain evidence="2 3">TSA40</strain>
    </source>
</reference>
<dbReference type="InterPro" id="IPR058248">
    <property type="entry name" value="Lxx211020-like"/>
</dbReference>